<name>A0AA39ILN3_9BILA</name>
<dbReference type="Gene3D" id="1.10.196.10">
    <property type="match status" value="1"/>
</dbReference>
<dbReference type="PANTHER" id="PTHR10845:SF192">
    <property type="entry name" value="DOUBLE HIT, ISOFORM B"/>
    <property type="match status" value="1"/>
</dbReference>
<dbReference type="PROSITE" id="PS50132">
    <property type="entry name" value="RGS"/>
    <property type="match status" value="1"/>
</dbReference>
<dbReference type="PRINTS" id="PR01301">
    <property type="entry name" value="RGSPROTEIN"/>
</dbReference>
<sequence length="765" mass="86262">MGRRVVQSLGEDRFQQHRIATERFRFNLTQIEKRYCSQQPCGVVYNVGTGRYEVEASVEDMNDALERSRQMDHEFGEAVISTPELDENHTRGSLKSYRRVNSMFQRSIEQTDRSIAKHHCRRSSTVEERALVPVKRRRMSMFTAVNSNDHALLPSESSKRHILSMFTTVEPSDGHCTREQLHLLERSVADSDKSRLTITEITEEELPPKLLAITYPQTPVRKPKRTVLPSASRVTRSIAKRAKCRELVITSFAHSLYSLKSYKEVVRCWSTDVSHRTASGNFERCETVEKFDQNMRRVYARAKARNSSMTAGYCVDDSEPGQRKRRTFAIDRARLRSRLLPQNVAGVLESVIAPCAPSSEGLSRWRVPALLERRRAFFVGPLRLPRHEEVRGPPPLPIPPSVALLYSFRSLDARLRGDDVLDVVFDRRRGGRDCDYGRRRWKTNVVPAASEAVVASADASQAASLHVFIDGKQPKSAPRPDAPPHASLPLQAAEIPAAFAVSPEGIWIPTRCESSRRAPTPSAAGSRGARRPAPEPAPVSPVESAALTRPRGDYDVAALTTTILSARVGPATATNSSDQGGTAGNQKGPMACRVLDSAFCYCFPNFSLTVHSGDRINSSQQLDYLDDRTTYEEVSAWSMNFDRLMKNKSGQKYFAEFLKSEYSDENILFWQACEELKRERNAEKIEEKARIIYEDFISILSPKEVSLDSRVREIINNNMVHPSAHTFDEAQNQIYTLMQRDSYPRFVASSLYKKLVGSYGHVEDL</sequence>
<accession>A0AA39ILN3</accession>
<dbReference type="InterPro" id="IPR036305">
    <property type="entry name" value="RGS_sf"/>
</dbReference>
<reference evidence="3" key="1">
    <citation type="submission" date="2023-06" db="EMBL/GenBank/DDBJ databases">
        <title>Genomic analysis of the entomopathogenic nematode Steinernema hermaphroditum.</title>
        <authorList>
            <person name="Schwarz E.M."/>
            <person name="Heppert J.K."/>
            <person name="Baniya A."/>
            <person name="Schwartz H.T."/>
            <person name="Tan C.-H."/>
            <person name="Antoshechkin I."/>
            <person name="Sternberg P.W."/>
            <person name="Goodrich-Blair H."/>
            <person name="Dillman A.R."/>
        </authorList>
    </citation>
    <scope>NUCLEOTIDE SEQUENCE</scope>
    <source>
        <strain evidence="3">PS9179</strain>
        <tissue evidence="3">Whole animal</tissue>
    </source>
</reference>
<dbReference type="InterPro" id="IPR044926">
    <property type="entry name" value="RGS_subdomain_2"/>
</dbReference>
<comment type="caution">
    <text evidence="3">The sequence shown here is derived from an EMBL/GenBank/DDBJ whole genome shotgun (WGS) entry which is preliminary data.</text>
</comment>
<dbReference type="Gene3D" id="1.10.167.10">
    <property type="entry name" value="Regulator of G-protein Signalling 4, domain 2"/>
    <property type="match status" value="1"/>
</dbReference>
<proteinExistence type="predicted"/>
<gene>
    <name evidence="3" type="ORF">QR680_009241</name>
</gene>
<evidence type="ECO:0000259" key="2">
    <source>
        <dbReference type="PROSITE" id="PS50132"/>
    </source>
</evidence>
<dbReference type="PANTHER" id="PTHR10845">
    <property type="entry name" value="REGULATOR OF G PROTEIN SIGNALING"/>
    <property type="match status" value="1"/>
</dbReference>
<evidence type="ECO:0000313" key="3">
    <source>
        <dbReference type="EMBL" id="KAK0425517.1"/>
    </source>
</evidence>
<dbReference type="InterPro" id="IPR016137">
    <property type="entry name" value="RGS"/>
</dbReference>
<organism evidence="3 4">
    <name type="scientific">Steinernema hermaphroditum</name>
    <dbReference type="NCBI Taxonomy" id="289476"/>
    <lineage>
        <taxon>Eukaryota</taxon>
        <taxon>Metazoa</taxon>
        <taxon>Ecdysozoa</taxon>
        <taxon>Nematoda</taxon>
        <taxon>Chromadorea</taxon>
        <taxon>Rhabditida</taxon>
        <taxon>Tylenchina</taxon>
        <taxon>Panagrolaimomorpha</taxon>
        <taxon>Strongyloidoidea</taxon>
        <taxon>Steinernematidae</taxon>
        <taxon>Steinernema</taxon>
    </lineage>
</organism>
<dbReference type="SUPFAM" id="SSF48097">
    <property type="entry name" value="Regulator of G-protein signaling, RGS"/>
    <property type="match status" value="1"/>
</dbReference>
<dbReference type="InterPro" id="IPR024066">
    <property type="entry name" value="RGS_subdom1/3"/>
</dbReference>
<dbReference type="Pfam" id="PF00615">
    <property type="entry name" value="RGS"/>
    <property type="match status" value="1"/>
</dbReference>
<evidence type="ECO:0000313" key="4">
    <source>
        <dbReference type="Proteomes" id="UP001175271"/>
    </source>
</evidence>
<keyword evidence="4" id="KW-1185">Reference proteome</keyword>
<dbReference type="SMART" id="SM00315">
    <property type="entry name" value="RGS"/>
    <property type="match status" value="1"/>
</dbReference>
<feature type="region of interest" description="Disordered" evidence="1">
    <location>
        <begin position="511"/>
        <end position="547"/>
    </location>
</feature>
<dbReference type="FunFam" id="1.10.167.10:FF:000001">
    <property type="entry name" value="Putative regulator of g-protein signaling 12"/>
    <property type="match status" value="1"/>
</dbReference>
<dbReference type="EMBL" id="JAUCMV010000001">
    <property type="protein sequence ID" value="KAK0425517.1"/>
    <property type="molecule type" value="Genomic_DNA"/>
</dbReference>
<dbReference type="Proteomes" id="UP001175271">
    <property type="component" value="Unassembled WGS sequence"/>
</dbReference>
<evidence type="ECO:0000256" key="1">
    <source>
        <dbReference type="SAM" id="MobiDB-lite"/>
    </source>
</evidence>
<dbReference type="AlphaFoldDB" id="A0AA39ILN3"/>
<feature type="domain" description="RGS" evidence="2">
    <location>
        <begin position="640"/>
        <end position="756"/>
    </location>
</feature>
<protein>
    <recommendedName>
        <fullName evidence="2">RGS domain-containing protein</fullName>
    </recommendedName>
</protein>